<feature type="chain" id="PRO_5029035212" description="RxLR effector protein" evidence="5">
    <location>
        <begin position="21"/>
        <end position="145"/>
    </location>
</feature>
<evidence type="ECO:0000256" key="3">
    <source>
        <dbReference type="ARBA" id="ARBA00022525"/>
    </source>
</evidence>
<evidence type="ECO:0000256" key="1">
    <source>
        <dbReference type="ARBA" id="ARBA00004613"/>
    </source>
</evidence>
<comment type="subcellular location">
    <subcellularLocation>
        <location evidence="1 5">Secreted</location>
    </subcellularLocation>
</comment>
<dbReference type="AlphaFoldDB" id="A0A7G4WI51"/>
<organism evidence="7">
    <name type="scientific">Phytophthora agathidicida</name>
    <dbReference type="NCBI Taxonomy" id="1642459"/>
    <lineage>
        <taxon>Eukaryota</taxon>
        <taxon>Sar</taxon>
        <taxon>Stramenopiles</taxon>
        <taxon>Oomycota</taxon>
        <taxon>Peronosporomycetes</taxon>
        <taxon>Peronosporales</taxon>
        <taxon>Peronosporaceae</taxon>
        <taxon>Phytophthora</taxon>
    </lineage>
</organism>
<comment type="function">
    <text evidence="5">Effector that suppresses plant defense responses during pathogen infection.</text>
</comment>
<evidence type="ECO:0000256" key="5">
    <source>
        <dbReference type="RuleBase" id="RU367124"/>
    </source>
</evidence>
<dbReference type="InterPro" id="IPR031825">
    <property type="entry name" value="RXLR"/>
</dbReference>
<reference evidence="7" key="1">
    <citation type="journal article" date="2020" name="Mol. Plant">
        <title>Functional analysis of RXLR effectors from the New Zealand kauri dieback pathogen Phytophthora agathidicida.</title>
        <authorList>
            <person name="Guo Y."/>
            <person name="Dupont P.Y."/>
            <person name="Mesarich C.H."/>
            <person name="Yang B."/>
            <person name="McDougal R.L."/>
            <person name="Panda P."/>
            <person name="Dijkwel P."/>
            <person name="Studholme D.J."/>
            <person name="Sambles C."/>
            <person name="Win J."/>
            <person name="Wang Y."/>
            <person name="Williams N.M."/>
            <person name="Bradshaw R.E."/>
        </authorList>
    </citation>
    <scope>NUCLEOTIDE SEQUENCE</scope>
    <source>
        <strain evidence="7">3770</strain>
    </source>
</reference>
<feature type="region of interest" description="Disordered" evidence="6">
    <location>
        <begin position="43"/>
        <end position="72"/>
    </location>
</feature>
<protein>
    <recommendedName>
        <fullName evidence="5">RxLR effector protein</fullName>
    </recommendedName>
</protein>
<comment type="similarity">
    <text evidence="2 5">Belongs to the RxLR effector family.</text>
</comment>
<sequence>MRLYYVVLLAATALLTTSNALPEAAGVDNADVSKFTFTERPDVGRSLRTERNDNTSQRFLGKRHAKDEKDEEERAQVNWGKLTETALMKMKLQYWFQRGKSPTWVRAKLNIPEGAEETAHTFYKLYQDYVRNHNGYKFYRFSPKT</sequence>
<name>A0A7G4WI51_9STRA</name>
<keyword evidence="4 5" id="KW-0732">Signal</keyword>
<keyword evidence="3 5" id="KW-0964">Secreted</keyword>
<dbReference type="GO" id="GO:0005576">
    <property type="term" value="C:extracellular region"/>
    <property type="evidence" value="ECO:0007669"/>
    <property type="project" value="UniProtKB-SubCell"/>
</dbReference>
<accession>A0A7G4WI51</accession>
<evidence type="ECO:0000256" key="2">
    <source>
        <dbReference type="ARBA" id="ARBA00010400"/>
    </source>
</evidence>
<dbReference type="Pfam" id="PF16810">
    <property type="entry name" value="RXLR"/>
    <property type="match status" value="1"/>
</dbReference>
<dbReference type="EMBL" id="MT503162">
    <property type="protein sequence ID" value="QMU24886.1"/>
    <property type="molecule type" value="Genomic_DNA"/>
</dbReference>
<gene>
    <name evidence="7" type="primary">PaRXLR62</name>
</gene>
<feature type="signal peptide" evidence="5">
    <location>
        <begin position="1"/>
        <end position="20"/>
    </location>
</feature>
<feature type="compositionally biased region" description="Basic and acidic residues" evidence="6">
    <location>
        <begin position="43"/>
        <end position="53"/>
    </location>
</feature>
<proteinExistence type="inferred from homology"/>
<evidence type="ECO:0000256" key="6">
    <source>
        <dbReference type="SAM" id="MobiDB-lite"/>
    </source>
</evidence>
<evidence type="ECO:0000313" key="7">
    <source>
        <dbReference type="EMBL" id="QMU24886.1"/>
    </source>
</evidence>
<evidence type="ECO:0000256" key="4">
    <source>
        <dbReference type="ARBA" id="ARBA00022729"/>
    </source>
</evidence>
<comment type="domain">
    <text evidence="5">The RxLR-dEER motif acts to carry the protein into the host cell cytoplasm through binding to cell surface phosphatidylinositol-3-phosphate.</text>
</comment>